<accession>A0A2S9QQ28</accession>
<proteinExistence type="predicted"/>
<gene>
    <name evidence="2" type="ORF">B4915_04350</name>
</gene>
<feature type="region of interest" description="Disordered" evidence="1">
    <location>
        <begin position="166"/>
        <end position="195"/>
    </location>
</feature>
<dbReference type="InterPro" id="IPR003772">
    <property type="entry name" value="YceD"/>
</dbReference>
<sequence>MAGSRVFQESVRDLLHRPGEMRERSRVLDAPEKLGEGLAWVPEGEAIELELRLESVHEGVLVSAEVRTTVHAECGRCLRDFTTPFRVEFQELFAYTPSEADEYGVHGDHVDLEPPLRDAVVLALPFQPVCRPDCPGLDPESGELREAEAVVAPGADLDPRWAALAGFEAGPSDRAGEVEAEDEPGSGGNPGSASK</sequence>
<dbReference type="Proteomes" id="UP000238650">
    <property type="component" value="Unassembled WGS sequence"/>
</dbReference>
<evidence type="ECO:0000256" key="1">
    <source>
        <dbReference type="SAM" id="MobiDB-lite"/>
    </source>
</evidence>
<dbReference type="AlphaFoldDB" id="A0A2S9QQ28"/>
<protein>
    <recommendedName>
        <fullName evidence="4">Metal-binding protein</fullName>
    </recommendedName>
</protein>
<feature type="compositionally biased region" description="Gly residues" evidence="1">
    <location>
        <begin position="185"/>
        <end position="195"/>
    </location>
</feature>
<comment type="caution">
    <text evidence="2">The sequence shown here is derived from an EMBL/GenBank/DDBJ whole genome shotgun (WGS) entry which is preliminary data.</text>
</comment>
<name>A0A2S9QQ28_9MICO</name>
<evidence type="ECO:0000313" key="2">
    <source>
        <dbReference type="EMBL" id="PRI11685.1"/>
    </source>
</evidence>
<dbReference type="RefSeq" id="WP_105804625.1">
    <property type="nucleotide sequence ID" value="NZ_MWZD01000014.1"/>
</dbReference>
<keyword evidence="3" id="KW-1185">Reference proteome</keyword>
<evidence type="ECO:0000313" key="3">
    <source>
        <dbReference type="Proteomes" id="UP000238650"/>
    </source>
</evidence>
<dbReference type="EMBL" id="MWZD01000014">
    <property type="protein sequence ID" value="PRI11685.1"/>
    <property type="molecule type" value="Genomic_DNA"/>
</dbReference>
<reference evidence="2 3" key="1">
    <citation type="journal article" date="2017" name="New Microbes New Infect">
        <title>Genome sequence of 'Leucobacter massiliensis' sp. nov. isolated from human pharynx after travel to the 2014 Hajj.</title>
        <authorList>
            <person name="Leangapichart T."/>
            <person name="Gautret P."/>
            <person name="Nguyen T.T."/>
            <person name="Armstrong N."/>
            <person name="Rolain J.M."/>
        </authorList>
    </citation>
    <scope>NUCLEOTIDE SEQUENCE [LARGE SCALE GENOMIC DNA]</scope>
    <source>
        <strain evidence="2 3">122RC15</strain>
    </source>
</reference>
<evidence type="ECO:0008006" key="4">
    <source>
        <dbReference type="Google" id="ProtNLM"/>
    </source>
</evidence>
<dbReference type="OrthoDB" id="9790372at2"/>
<organism evidence="2 3">
    <name type="scientific">Leucobacter massiliensis</name>
    <dbReference type="NCBI Taxonomy" id="1686285"/>
    <lineage>
        <taxon>Bacteria</taxon>
        <taxon>Bacillati</taxon>
        <taxon>Actinomycetota</taxon>
        <taxon>Actinomycetes</taxon>
        <taxon>Micrococcales</taxon>
        <taxon>Microbacteriaceae</taxon>
        <taxon>Leucobacter</taxon>
    </lineage>
</organism>
<dbReference type="Pfam" id="PF02620">
    <property type="entry name" value="YceD"/>
    <property type="match status" value="1"/>
</dbReference>